<dbReference type="AlphaFoldDB" id="A0A1J3J7T5"/>
<gene>
    <name evidence="1" type="ORF">MP_TR13699_c0_g1_i1_g.40085</name>
</gene>
<organism evidence="1">
    <name type="scientific">Noccaea caerulescens</name>
    <name type="common">Alpine penny-cress</name>
    <name type="synonym">Thlaspi caerulescens</name>
    <dbReference type="NCBI Taxonomy" id="107243"/>
    <lineage>
        <taxon>Eukaryota</taxon>
        <taxon>Viridiplantae</taxon>
        <taxon>Streptophyta</taxon>
        <taxon>Embryophyta</taxon>
        <taxon>Tracheophyta</taxon>
        <taxon>Spermatophyta</taxon>
        <taxon>Magnoliopsida</taxon>
        <taxon>eudicotyledons</taxon>
        <taxon>Gunneridae</taxon>
        <taxon>Pentapetalae</taxon>
        <taxon>rosids</taxon>
        <taxon>malvids</taxon>
        <taxon>Brassicales</taxon>
        <taxon>Brassicaceae</taxon>
        <taxon>Coluteocarpeae</taxon>
        <taxon>Noccaea</taxon>
    </lineage>
</organism>
<sequence>MGILEELMFIVDVDERPFSFDREGGIIIYAMNHDPNEPEIFDEIEYINTDDLTVAADWPGGACFIGNAHFSFTNISDTYRLIITELRNGFFVLDFKWARGRKSIEILRVEFINLVEEMIRINVPLPNMAFYTAVAINKEFYNAAFGIWQSEVIIVTSNFHSFQVNLNIDKTGTVTRHEIVKIFYRYGFYES</sequence>
<accession>A0A1J3J7T5</accession>
<reference evidence="1" key="1">
    <citation type="submission" date="2016-07" db="EMBL/GenBank/DDBJ databases">
        <title>De novo transcriptome assembly of four accessions of the metal hyperaccumulator plant Noccaea caerulescens.</title>
        <authorList>
            <person name="Blande D."/>
            <person name="Halimaa P."/>
            <person name="Tervahauta A.I."/>
            <person name="Aarts M.G."/>
            <person name="Karenlampi S.O."/>
        </authorList>
    </citation>
    <scope>NUCLEOTIDE SEQUENCE</scope>
</reference>
<name>A0A1J3J7T5_NOCCA</name>
<dbReference type="EMBL" id="GEVM01017998">
    <property type="protein sequence ID" value="JAU87940.1"/>
    <property type="molecule type" value="Transcribed_RNA"/>
</dbReference>
<proteinExistence type="predicted"/>
<protein>
    <submittedName>
        <fullName evidence="1">Uncharacterized protein</fullName>
    </submittedName>
</protein>
<evidence type="ECO:0000313" key="1">
    <source>
        <dbReference type="EMBL" id="JAU87940.1"/>
    </source>
</evidence>